<dbReference type="InterPro" id="IPR029017">
    <property type="entry name" value="Enolase-like_N"/>
</dbReference>
<dbReference type="PANTHER" id="PTHR13794">
    <property type="entry name" value="ENOLASE SUPERFAMILY, MANDELATE RACEMASE"/>
    <property type="match status" value="1"/>
</dbReference>
<dbReference type="SUPFAM" id="SSF51604">
    <property type="entry name" value="Enolase C-terminal domain-like"/>
    <property type="match status" value="1"/>
</dbReference>
<evidence type="ECO:0000256" key="3">
    <source>
        <dbReference type="ARBA" id="ARBA00022842"/>
    </source>
</evidence>
<organism evidence="5 6">
    <name type="scientific">Streptomyces montanisoli</name>
    <dbReference type="NCBI Taxonomy" id="2798581"/>
    <lineage>
        <taxon>Bacteria</taxon>
        <taxon>Bacillati</taxon>
        <taxon>Actinomycetota</taxon>
        <taxon>Actinomycetes</taxon>
        <taxon>Kitasatosporales</taxon>
        <taxon>Streptomycetaceae</taxon>
        <taxon>Streptomyces</taxon>
    </lineage>
</organism>
<sequence>MRWHQGAVSVDRLDAGAYAVPTGGPGEEGAGKATTVVVVEASAGGATGVGWTYGPAAVARVVNDLLAPAVTGRCVHDVPAAHVAMGRALREAGGDGLAAGAISAADIALWDLKARVAGLPLTALLGAAAPGVAVYGSGGRVDQGQAGMERELRGWVEEQSIPRVKIEIGEGAGRAPQRDLDRVHVAREIIGPVHELYVDAGGGYSVKQAVRIAEAFADDGVSWFEQPVPARHLTALRQVRDAVTAEVTAGGDGHDLACLARLAGAGAVDCLQADVTRCGGITVWLRAAAVAEAHGLEISGRGAPHAHAHAAAAVPNLRHVEWRRDHVLAETALFDGVLDPQGGTLHPGASGEPGLGLVLRREHARRHRVA</sequence>
<accession>A0A940MDK9</accession>
<comment type="cofactor">
    <cofactor evidence="1">
        <name>Mg(2+)</name>
        <dbReference type="ChEBI" id="CHEBI:18420"/>
    </cofactor>
</comment>
<dbReference type="GO" id="GO:0016836">
    <property type="term" value="F:hydro-lyase activity"/>
    <property type="evidence" value="ECO:0007669"/>
    <property type="project" value="TreeGrafter"/>
</dbReference>
<dbReference type="PANTHER" id="PTHR13794:SF58">
    <property type="entry name" value="MITOCHONDRIAL ENOLASE SUPERFAMILY MEMBER 1"/>
    <property type="match status" value="1"/>
</dbReference>
<dbReference type="GO" id="GO:0000287">
    <property type="term" value="F:magnesium ion binding"/>
    <property type="evidence" value="ECO:0007669"/>
    <property type="project" value="TreeGrafter"/>
</dbReference>
<evidence type="ECO:0000256" key="2">
    <source>
        <dbReference type="ARBA" id="ARBA00022723"/>
    </source>
</evidence>
<dbReference type="Proteomes" id="UP000670475">
    <property type="component" value="Unassembled WGS sequence"/>
</dbReference>
<gene>
    <name evidence="5" type="ORF">JFN87_11035</name>
</gene>
<proteinExistence type="predicted"/>
<reference evidence="5" key="1">
    <citation type="submission" date="2021-03" db="EMBL/GenBank/DDBJ databases">
        <title>Whole genome sequence of Streptomyces bomunensis MMS17-BM035.</title>
        <authorList>
            <person name="Lee J.H."/>
        </authorList>
    </citation>
    <scope>NUCLEOTIDE SEQUENCE</scope>
    <source>
        <strain evidence="5">MMS17-BM035</strain>
    </source>
</reference>
<dbReference type="EMBL" id="JAGIQL010000033">
    <property type="protein sequence ID" value="MBP0458030.1"/>
    <property type="molecule type" value="Genomic_DNA"/>
</dbReference>
<dbReference type="GO" id="GO:0016052">
    <property type="term" value="P:carbohydrate catabolic process"/>
    <property type="evidence" value="ECO:0007669"/>
    <property type="project" value="TreeGrafter"/>
</dbReference>
<protein>
    <submittedName>
        <fullName evidence="5">Mandelate racemase</fullName>
    </submittedName>
</protein>
<keyword evidence="3" id="KW-0460">Magnesium</keyword>
<evidence type="ECO:0000313" key="6">
    <source>
        <dbReference type="Proteomes" id="UP000670475"/>
    </source>
</evidence>
<feature type="domain" description="Mandelate racemase/muconate lactonizing enzyme C-terminal" evidence="4">
    <location>
        <begin position="145"/>
        <end position="246"/>
    </location>
</feature>
<dbReference type="InterPro" id="IPR036849">
    <property type="entry name" value="Enolase-like_C_sf"/>
</dbReference>
<dbReference type="Pfam" id="PF13378">
    <property type="entry name" value="MR_MLE_C"/>
    <property type="match status" value="1"/>
</dbReference>
<dbReference type="InterPro" id="IPR029065">
    <property type="entry name" value="Enolase_C-like"/>
</dbReference>
<name>A0A940MDK9_9ACTN</name>
<dbReference type="InterPro" id="IPR013341">
    <property type="entry name" value="Mandelate_racemase_N_dom"/>
</dbReference>
<dbReference type="AlphaFoldDB" id="A0A940MDK9"/>
<evidence type="ECO:0000313" key="5">
    <source>
        <dbReference type="EMBL" id="MBP0458030.1"/>
    </source>
</evidence>
<dbReference type="Gene3D" id="3.30.390.10">
    <property type="entry name" value="Enolase-like, N-terminal domain"/>
    <property type="match status" value="1"/>
</dbReference>
<evidence type="ECO:0000256" key="1">
    <source>
        <dbReference type="ARBA" id="ARBA00001946"/>
    </source>
</evidence>
<dbReference type="InterPro" id="IPR013342">
    <property type="entry name" value="Mandelate_racemase_C"/>
</dbReference>
<dbReference type="InterPro" id="IPR046945">
    <property type="entry name" value="RHMD-like"/>
</dbReference>
<dbReference type="Pfam" id="PF02746">
    <property type="entry name" value="MR_MLE_N"/>
    <property type="match status" value="1"/>
</dbReference>
<dbReference type="SMART" id="SM00922">
    <property type="entry name" value="MR_MLE"/>
    <property type="match status" value="1"/>
</dbReference>
<dbReference type="Gene3D" id="3.20.20.120">
    <property type="entry name" value="Enolase-like C-terminal domain"/>
    <property type="match status" value="1"/>
</dbReference>
<keyword evidence="6" id="KW-1185">Reference proteome</keyword>
<dbReference type="SUPFAM" id="SSF54826">
    <property type="entry name" value="Enolase N-terminal domain-like"/>
    <property type="match status" value="1"/>
</dbReference>
<evidence type="ECO:0000259" key="4">
    <source>
        <dbReference type="SMART" id="SM00922"/>
    </source>
</evidence>
<keyword evidence="2" id="KW-0479">Metal-binding</keyword>
<comment type="caution">
    <text evidence="5">The sequence shown here is derived from an EMBL/GenBank/DDBJ whole genome shotgun (WGS) entry which is preliminary data.</text>
</comment>